<keyword evidence="1" id="KW-0732">Signal</keyword>
<feature type="chain" id="PRO_5001869419" description="Amidohydrolase-related domain-containing protein" evidence="1">
    <location>
        <begin position="19"/>
        <end position="422"/>
    </location>
</feature>
<dbReference type="InterPro" id="IPR032466">
    <property type="entry name" value="Metal_Hydrolase"/>
</dbReference>
<dbReference type="Gene3D" id="3.20.20.140">
    <property type="entry name" value="Metal-dependent hydrolases"/>
    <property type="match status" value="1"/>
</dbReference>
<sequence>MKRLILAIALLAALPAAAQDLLVRNATVHTAGAAGTLKNHDVLVQGGVVRAVGPGLAAPAGVTVVDAKGRPLTPGLFGGLTGLGIEEVSGEPSTVDGGLALGAMVPAHEGSSWRPEFDVDVAFNPRSAAIGVNRVEGITFTVLAPSALPGGSFVAGQGSAVLLDGRYDAALPGSRSLFVNLGSDSSPLSGGSRAGQWMLLEQAMAEARSGQPDGLLTRAGRAAVAKYLGGGRVVFHVDRAADIRQVLAFAKKNGMVPVIVGGAESWRVAAELKAANAVVLVDALANLPGNFDGLGSSLETAARLHRAGVRVGFSQRGDATHNARKQRQLAGNAVAHGLPWEAALAGLTSVPAQAFGVSQRGRIEVGQQADLVLWSGDPLEVSTFAEQVWFEGKPASMRSRQTELRDRYLAPAGALPRAYPGG</sequence>
<protein>
    <recommendedName>
        <fullName evidence="2">Amidohydrolase-related domain-containing protein</fullName>
    </recommendedName>
</protein>
<dbReference type="OrthoDB" id="9802793at2"/>
<name>A0A091B5Q0_9GAMM</name>
<dbReference type="AlphaFoldDB" id="A0A091B5Q0"/>
<dbReference type="InterPro" id="IPR051781">
    <property type="entry name" value="Metallo-dep_Hydrolase"/>
</dbReference>
<dbReference type="InterPro" id="IPR011059">
    <property type="entry name" value="Metal-dep_hydrolase_composite"/>
</dbReference>
<feature type="domain" description="Amidohydrolase-related" evidence="2">
    <location>
        <begin position="235"/>
        <end position="381"/>
    </location>
</feature>
<dbReference type="RefSeq" id="WP_043803828.1">
    <property type="nucleotide sequence ID" value="NZ_AVCH01000172.1"/>
</dbReference>
<accession>A0A091B5Q0</accession>
<evidence type="ECO:0000256" key="1">
    <source>
        <dbReference type="SAM" id="SignalP"/>
    </source>
</evidence>
<dbReference type="SUPFAM" id="SSF51338">
    <property type="entry name" value="Composite domain of metallo-dependent hydrolases"/>
    <property type="match status" value="1"/>
</dbReference>
<dbReference type="InterPro" id="IPR006680">
    <property type="entry name" value="Amidohydro-rel"/>
</dbReference>
<dbReference type="PANTHER" id="PTHR43135">
    <property type="entry name" value="ALPHA-D-RIBOSE 1-METHYLPHOSPHONATE 5-TRIPHOSPHATE DIPHOSPHATASE"/>
    <property type="match status" value="1"/>
</dbReference>
<evidence type="ECO:0000313" key="3">
    <source>
        <dbReference type="EMBL" id="KFN46189.1"/>
    </source>
</evidence>
<dbReference type="STRING" id="1384054.N790_01975"/>
<dbReference type="eggNOG" id="COG1228">
    <property type="taxonomic scope" value="Bacteria"/>
</dbReference>
<dbReference type="SUPFAM" id="SSF51556">
    <property type="entry name" value="Metallo-dependent hydrolases"/>
    <property type="match status" value="1"/>
</dbReference>
<organism evidence="3 4">
    <name type="scientific">Arenimonas malthae CC-JY-1</name>
    <dbReference type="NCBI Taxonomy" id="1384054"/>
    <lineage>
        <taxon>Bacteria</taxon>
        <taxon>Pseudomonadati</taxon>
        <taxon>Pseudomonadota</taxon>
        <taxon>Gammaproteobacteria</taxon>
        <taxon>Lysobacterales</taxon>
        <taxon>Lysobacteraceae</taxon>
        <taxon>Arenimonas</taxon>
    </lineage>
</organism>
<comment type="caution">
    <text evidence="3">The sequence shown here is derived from an EMBL/GenBank/DDBJ whole genome shotgun (WGS) entry which is preliminary data.</text>
</comment>
<keyword evidence="4" id="KW-1185">Reference proteome</keyword>
<dbReference type="Gene3D" id="2.30.40.10">
    <property type="entry name" value="Urease, subunit C, domain 1"/>
    <property type="match status" value="1"/>
</dbReference>
<proteinExistence type="predicted"/>
<evidence type="ECO:0000259" key="2">
    <source>
        <dbReference type="Pfam" id="PF01979"/>
    </source>
</evidence>
<dbReference type="Pfam" id="PF01979">
    <property type="entry name" value="Amidohydro_1"/>
    <property type="match status" value="1"/>
</dbReference>
<feature type="signal peptide" evidence="1">
    <location>
        <begin position="1"/>
        <end position="18"/>
    </location>
</feature>
<dbReference type="Proteomes" id="UP000029392">
    <property type="component" value="Unassembled WGS sequence"/>
</dbReference>
<evidence type="ECO:0000313" key="4">
    <source>
        <dbReference type="Proteomes" id="UP000029392"/>
    </source>
</evidence>
<reference evidence="3 4" key="1">
    <citation type="submission" date="2013-09" db="EMBL/GenBank/DDBJ databases">
        <title>Genome sequencing of Arenimonas malthae.</title>
        <authorList>
            <person name="Chen F."/>
            <person name="Wang G."/>
        </authorList>
    </citation>
    <scope>NUCLEOTIDE SEQUENCE [LARGE SCALE GENOMIC DNA]</scope>
    <source>
        <strain evidence="3 4">CC-JY-1</strain>
    </source>
</reference>
<dbReference type="PATRIC" id="fig|1384054.3.peg.1839"/>
<dbReference type="GO" id="GO:0016810">
    <property type="term" value="F:hydrolase activity, acting on carbon-nitrogen (but not peptide) bonds"/>
    <property type="evidence" value="ECO:0007669"/>
    <property type="project" value="InterPro"/>
</dbReference>
<gene>
    <name evidence="3" type="ORF">N790_01975</name>
</gene>
<dbReference type="EMBL" id="AVCH01000172">
    <property type="protein sequence ID" value="KFN46189.1"/>
    <property type="molecule type" value="Genomic_DNA"/>
</dbReference>
<dbReference type="PANTHER" id="PTHR43135:SF3">
    <property type="entry name" value="ALPHA-D-RIBOSE 1-METHYLPHOSPHONATE 5-TRIPHOSPHATE DIPHOSPHATASE"/>
    <property type="match status" value="1"/>
</dbReference>